<dbReference type="KEGG" id="scn:Solca_1480"/>
<proteinExistence type="predicted"/>
<name>H8KQE1_SOLCM</name>
<keyword evidence="2" id="KW-1185">Reference proteome</keyword>
<protein>
    <submittedName>
        <fullName evidence="1">Uncharacterized protein</fullName>
    </submittedName>
</protein>
<accession>H8KQE1</accession>
<evidence type="ECO:0000313" key="2">
    <source>
        <dbReference type="Proteomes" id="UP000007590"/>
    </source>
</evidence>
<dbReference type="Proteomes" id="UP000007590">
    <property type="component" value="Chromosome"/>
</dbReference>
<organism evidence="1 2">
    <name type="scientific">Solitalea canadensis (strain ATCC 29591 / DSM 3403 / JCM 21819 / LMG 8368 / NBRC 15130 / NCIMB 12057 / USAM 9D)</name>
    <name type="common">Flexibacter canadensis</name>
    <dbReference type="NCBI Taxonomy" id="929556"/>
    <lineage>
        <taxon>Bacteria</taxon>
        <taxon>Pseudomonadati</taxon>
        <taxon>Bacteroidota</taxon>
        <taxon>Sphingobacteriia</taxon>
        <taxon>Sphingobacteriales</taxon>
        <taxon>Sphingobacteriaceae</taxon>
        <taxon>Solitalea</taxon>
    </lineage>
</organism>
<sequence>MNKNALRVFSKNLKEVGNPSVIKENLAKAYLG</sequence>
<dbReference type="HOGENOM" id="CLU_3391385_0_0_10"/>
<dbReference type="EMBL" id="CP003349">
    <property type="protein sequence ID" value="AFD06557.1"/>
    <property type="molecule type" value="Genomic_DNA"/>
</dbReference>
<dbReference type="AlphaFoldDB" id="H8KQE1"/>
<evidence type="ECO:0000313" key="1">
    <source>
        <dbReference type="EMBL" id="AFD06557.1"/>
    </source>
</evidence>
<reference evidence="1" key="1">
    <citation type="submission" date="2012-02" db="EMBL/GenBank/DDBJ databases">
        <title>The complete genome of Solitalea canadensis DSM 3403.</title>
        <authorList>
            <consortium name="US DOE Joint Genome Institute (JGI-PGF)"/>
            <person name="Lucas S."/>
            <person name="Copeland A."/>
            <person name="Lapidus A."/>
            <person name="Glavina del Rio T."/>
            <person name="Dalin E."/>
            <person name="Tice H."/>
            <person name="Bruce D."/>
            <person name="Goodwin L."/>
            <person name="Pitluck S."/>
            <person name="Peters L."/>
            <person name="Ovchinnikova G."/>
            <person name="Lu M."/>
            <person name="Kyrpides N."/>
            <person name="Mavromatis K."/>
            <person name="Ivanova N."/>
            <person name="Brettin T."/>
            <person name="Detter J.C."/>
            <person name="Han C."/>
            <person name="Larimer F."/>
            <person name="Land M."/>
            <person name="Hauser L."/>
            <person name="Markowitz V."/>
            <person name="Cheng J.-F."/>
            <person name="Hugenholtz P."/>
            <person name="Woyke T."/>
            <person name="Wu D."/>
            <person name="Spring S."/>
            <person name="Schroeder M."/>
            <person name="Kopitz M."/>
            <person name="Brambilla E."/>
            <person name="Klenk H.-P."/>
            <person name="Eisen J.A."/>
        </authorList>
    </citation>
    <scope>NUCLEOTIDE SEQUENCE</scope>
    <source>
        <strain evidence="1">DSM 3403</strain>
    </source>
</reference>
<gene>
    <name evidence="1" type="ordered locus">Solca_1480</name>
</gene>